<reference evidence="2 3" key="1">
    <citation type="submission" date="2024-10" db="EMBL/GenBank/DDBJ databases">
        <title>Updated reference genomes for cyclostephanoid diatoms.</title>
        <authorList>
            <person name="Roberts W.R."/>
            <person name="Alverson A.J."/>
        </authorList>
    </citation>
    <scope>NUCLEOTIDE SEQUENCE [LARGE SCALE GENOMIC DNA]</scope>
    <source>
        <strain evidence="2 3">AJA010-31</strain>
    </source>
</reference>
<dbReference type="GO" id="GO:0003824">
    <property type="term" value="F:catalytic activity"/>
    <property type="evidence" value="ECO:0007669"/>
    <property type="project" value="UniProtKB-ARBA"/>
</dbReference>
<evidence type="ECO:0000256" key="1">
    <source>
        <dbReference type="SAM" id="SignalP"/>
    </source>
</evidence>
<dbReference type="EMBL" id="JALLPJ020000126">
    <property type="protein sequence ID" value="KAL3801684.1"/>
    <property type="molecule type" value="Genomic_DNA"/>
</dbReference>
<dbReference type="InterPro" id="IPR015813">
    <property type="entry name" value="Pyrv/PenolPyrv_kinase-like_dom"/>
</dbReference>
<dbReference type="InterPro" id="IPR040442">
    <property type="entry name" value="Pyrv_kinase-like_dom_sf"/>
</dbReference>
<protein>
    <recommendedName>
        <fullName evidence="4">Carboxyvinyl-carboxyphosphonate phosphorylmutase</fullName>
    </recommendedName>
</protein>
<evidence type="ECO:0000313" key="2">
    <source>
        <dbReference type="EMBL" id="KAL3801684.1"/>
    </source>
</evidence>
<organism evidence="2 3">
    <name type="scientific">Cyclotella atomus</name>
    <dbReference type="NCBI Taxonomy" id="382360"/>
    <lineage>
        <taxon>Eukaryota</taxon>
        <taxon>Sar</taxon>
        <taxon>Stramenopiles</taxon>
        <taxon>Ochrophyta</taxon>
        <taxon>Bacillariophyta</taxon>
        <taxon>Coscinodiscophyceae</taxon>
        <taxon>Thalassiosirophycidae</taxon>
        <taxon>Stephanodiscales</taxon>
        <taxon>Stephanodiscaceae</taxon>
        <taxon>Cyclotella</taxon>
    </lineage>
</organism>
<dbReference type="Proteomes" id="UP001530400">
    <property type="component" value="Unassembled WGS sequence"/>
</dbReference>
<keyword evidence="3" id="KW-1185">Reference proteome</keyword>
<dbReference type="Gene3D" id="3.20.20.60">
    <property type="entry name" value="Phosphoenolpyruvate-binding domains"/>
    <property type="match status" value="1"/>
</dbReference>
<evidence type="ECO:0008006" key="4">
    <source>
        <dbReference type="Google" id="ProtNLM"/>
    </source>
</evidence>
<keyword evidence="1" id="KW-0732">Signal</keyword>
<dbReference type="AlphaFoldDB" id="A0ABD3QMR6"/>
<dbReference type="PANTHER" id="PTHR42905">
    <property type="entry name" value="PHOSPHOENOLPYRUVATE CARBOXYLASE"/>
    <property type="match status" value="1"/>
</dbReference>
<sequence>MSQTLRILVVLLLARHQTTSAFIHPQRHAVLIRLHLSNILSMDPPPNTSPSRALYNLISDNRRENESKNVAQAIPLAGIHDALSAKIFAQRGAPALFLSGFGVSASLLGVPDAGITNQVEMEQITRHVHSAIQCPNNNTSPPLIVDGDTGYGGPGNMLRTISSLSKAGAAAITIEDQMFPKKCTIAAGDKIRIVSREEAVERVRGALGAREFAGVDTWIVGRTDCRLAYGFDEVVERCLVFEELGAEIVYAENLQSVDEYIRLREKLDPRTVTIVAQVQETKQSSGGDQKPLLDIRNIGELGYNLALFGVTPFQCVIGALMASADQFYANHGIIGGSERLVMSDFGTVKQIVGFDTLEEFERDYPCS</sequence>
<comment type="caution">
    <text evidence="2">The sequence shown here is derived from an EMBL/GenBank/DDBJ whole genome shotgun (WGS) entry which is preliminary data.</text>
</comment>
<name>A0ABD3QMR6_9STRA</name>
<dbReference type="SUPFAM" id="SSF51621">
    <property type="entry name" value="Phosphoenolpyruvate/pyruvate domain"/>
    <property type="match status" value="1"/>
</dbReference>
<gene>
    <name evidence="2" type="ORF">ACHAWO_010778</name>
</gene>
<dbReference type="Pfam" id="PF13714">
    <property type="entry name" value="PEP_mutase"/>
    <property type="match status" value="1"/>
</dbReference>
<evidence type="ECO:0000313" key="3">
    <source>
        <dbReference type="Proteomes" id="UP001530400"/>
    </source>
</evidence>
<accession>A0ABD3QMR6</accession>
<proteinExistence type="predicted"/>
<dbReference type="InterPro" id="IPR039556">
    <property type="entry name" value="ICL/PEPM"/>
</dbReference>
<dbReference type="CDD" id="cd00377">
    <property type="entry name" value="ICL_PEPM"/>
    <property type="match status" value="1"/>
</dbReference>
<dbReference type="PANTHER" id="PTHR42905:SF2">
    <property type="entry name" value="PHOSPHOENOLPYRUVATE CARBOXYLASE FAMILY PROTEIN"/>
    <property type="match status" value="1"/>
</dbReference>
<feature type="chain" id="PRO_5044863208" description="Carboxyvinyl-carboxyphosphonate phosphorylmutase" evidence="1">
    <location>
        <begin position="21"/>
        <end position="367"/>
    </location>
</feature>
<feature type="signal peptide" evidence="1">
    <location>
        <begin position="1"/>
        <end position="20"/>
    </location>
</feature>